<organism evidence="1 2">
    <name type="scientific">Paenimyroides ceti</name>
    <dbReference type="NCBI Taxonomy" id="395087"/>
    <lineage>
        <taxon>Bacteria</taxon>
        <taxon>Pseudomonadati</taxon>
        <taxon>Bacteroidota</taxon>
        <taxon>Flavobacteriia</taxon>
        <taxon>Flavobacteriales</taxon>
        <taxon>Flavobacteriaceae</taxon>
        <taxon>Paenimyroides</taxon>
    </lineage>
</organism>
<dbReference type="RefSeq" id="WP_290363528.1">
    <property type="nucleotide sequence ID" value="NZ_JAUFQU010000001.1"/>
</dbReference>
<name>A0ABT8CT19_9FLAO</name>
<evidence type="ECO:0000313" key="1">
    <source>
        <dbReference type="EMBL" id="MDN3707555.1"/>
    </source>
</evidence>
<sequence length="54" mass="6609">MNQQLRRAKKYVYKHHSQKVVQQNKNVRIVSATAIHLDIFYLKHFYSKKRTNYS</sequence>
<proteinExistence type="predicted"/>
<evidence type="ECO:0000313" key="2">
    <source>
        <dbReference type="Proteomes" id="UP001242368"/>
    </source>
</evidence>
<gene>
    <name evidence="1" type="ORF">QW060_10465</name>
</gene>
<accession>A0ABT8CT19</accession>
<protein>
    <submittedName>
        <fullName evidence="1">Uncharacterized protein</fullName>
    </submittedName>
</protein>
<dbReference type="EMBL" id="JAUFQU010000001">
    <property type="protein sequence ID" value="MDN3707555.1"/>
    <property type="molecule type" value="Genomic_DNA"/>
</dbReference>
<reference evidence="2" key="1">
    <citation type="journal article" date="2019" name="Int. J. Syst. Evol. Microbiol.">
        <title>The Global Catalogue of Microorganisms (GCM) 10K type strain sequencing project: providing services to taxonomists for standard genome sequencing and annotation.</title>
        <authorList>
            <consortium name="The Broad Institute Genomics Platform"/>
            <consortium name="The Broad Institute Genome Sequencing Center for Infectious Disease"/>
            <person name="Wu L."/>
            <person name="Ma J."/>
        </authorList>
    </citation>
    <scope>NUCLEOTIDE SEQUENCE [LARGE SCALE GENOMIC DNA]</scope>
    <source>
        <strain evidence="2">CECT 7184</strain>
    </source>
</reference>
<keyword evidence="2" id="KW-1185">Reference proteome</keyword>
<dbReference type="Proteomes" id="UP001242368">
    <property type="component" value="Unassembled WGS sequence"/>
</dbReference>
<comment type="caution">
    <text evidence="1">The sequence shown here is derived from an EMBL/GenBank/DDBJ whole genome shotgun (WGS) entry which is preliminary data.</text>
</comment>